<gene>
    <name evidence="2" type="ORF">V8G54_032958</name>
</gene>
<dbReference type="PANTHER" id="PTHR43272:SF3">
    <property type="entry name" value="LONG CHAIN ACYL-COA SYNTHETASE 4"/>
    <property type="match status" value="1"/>
</dbReference>
<protein>
    <recommendedName>
        <fullName evidence="4">AMP-dependent synthetase/ligase domain-containing protein</fullName>
    </recommendedName>
</protein>
<organism evidence="2 3">
    <name type="scientific">Vigna mungo</name>
    <name type="common">Black gram</name>
    <name type="synonym">Phaseolus mungo</name>
    <dbReference type="NCBI Taxonomy" id="3915"/>
    <lineage>
        <taxon>Eukaryota</taxon>
        <taxon>Viridiplantae</taxon>
        <taxon>Streptophyta</taxon>
        <taxon>Embryophyta</taxon>
        <taxon>Tracheophyta</taxon>
        <taxon>Spermatophyta</taxon>
        <taxon>Magnoliopsida</taxon>
        <taxon>eudicotyledons</taxon>
        <taxon>Gunneridae</taxon>
        <taxon>Pentapetalae</taxon>
        <taxon>rosids</taxon>
        <taxon>fabids</taxon>
        <taxon>Fabales</taxon>
        <taxon>Fabaceae</taxon>
        <taxon>Papilionoideae</taxon>
        <taxon>50 kb inversion clade</taxon>
        <taxon>NPAAA clade</taxon>
        <taxon>indigoferoid/millettioid clade</taxon>
        <taxon>Phaseoleae</taxon>
        <taxon>Vigna</taxon>
    </lineage>
</organism>
<evidence type="ECO:0000256" key="1">
    <source>
        <dbReference type="SAM" id="Phobius"/>
    </source>
</evidence>
<keyword evidence="1" id="KW-0472">Membrane</keyword>
<accession>A0AAQ3MN26</accession>
<keyword evidence="1" id="KW-0812">Transmembrane</keyword>
<dbReference type="SUPFAM" id="SSF56801">
    <property type="entry name" value="Acetyl-CoA synthetase-like"/>
    <property type="match status" value="1"/>
</dbReference>
<dbReference type="GO" id="GO:0004467">
    <property type="term" value="F:long-chain fatty acid-CoA ligase activity"/>
    <property type="evidence" value="ECO:0007669"/>
    <property type="project" value="TreeGrafter"/>
</dbReference>
<evidence type="ECO:0000313" key="3">
    <source>
        <dbReference type="Proteomes" id="UP001374535"/>
    </source>
</evidence>
<dbReference type="Gene3D" id="3.40.50.12780">
    <property type="entry name" value="N-terminal domain of ligase-like"/>
    <property type="match status" value="1"/>
</dbReference>
<evidence type="ECO:0008006" key="4">
    <source>
        <dbReference type="Google" id="ProtNLM"/>
    </source>
</evidence>
<keyword evidence="1" id="KW-1133">Transmembrane helix</keyword>
<sequence length="182" mass="20236">MQTGLTETCARTFVLLPNEMEMPGTVGPPVPNVDVRLESLPEPERNLCRGGKTIFSGYYKREDLTKEGEYVAVYNLENIFDQVSCIESVSPENPIPSNACGSVAGMEFERPTAAPLNFAMTYEASMSVFVWLTSPMAFRLHFLFFLFVISFVAFLLSVPMDFERPTAAPLNSAMSYDEASMV</sequence>
<dbReference type="GO" id="GO:0016020">
    <property type="term" value="C:membrane"/>
    <property type="evidence" value="ECO:0007669"/>
    <property type="project" value="TreeGrafter"/>
</dbReference>
<dbReference type="EMBL" id="CP144691">
    <property type="protein sequence ID" value="WVY93870.1"/>
    <property type="molecule type" value="Genomic_DNA"/>
</dbReference>
<dbReference type="PANTHER" id="PTHR43272">
    <property type="entry name" value="LONG-CHAIN-FATTY-ACID--COA LIGASE"/>
    <property type="match status" value="1"/>
</dbReference>
<feature type="transmembrane region" description="Helical" evidence="1">
    <location>
        <begin position="140"/>
        <end position="158"/>
    </location>
</feature>
<dbReference type="AlphaFoldDB" id="A0AAQ3MN26"/>
<dbReference type="InterPro" id="IPR042099">
    <property type="entry name" value="ANL_N_sf"/>
</dbReference>
<proteinExistence type="predicted"/>
<name>A0AAQ3MN26_VIGMU</name>
<dbReference type="GO" id="GO:0005783">
    <property type="term" value="C:endoplasmic reticulum"/>
    <property type="evidence" value="ECO:0007669"/>
    <property type="project" value="TreeGrafter"/>
</dbReference>
<keyword evidence="3" id="KW-1185">Reference proteome</keyword>
<evidence type="ECO:0000313" key="2">
    <source>
        <dbReference type="EMBL" id="WVY93870.1"/>
    </source>
</evidence>
<reference evidence="2 3" key="1">
    <citation type="journal article" date="2023" name="Life. Sci Alliance">
        <title>Evolutionary insights into 3D genome organization and epigenetic landscape of Vigna mungo.</title>
        <authorList>
            <person name="Junaid A."/>
            <person name="Singh B."/>
            <person name="Bhatia S."/>
        </authorList>
    </citation>
    <scope>NUCLEOTIDE SEQUENCE [LARGE SCALE GENOMIC DNA]</scope>
    <source>
        <strain evidence="2">Urdbean</strain>
    </source>
</reference>
<dbReference type="Proteomes" id="UP001374535">
    <property type="component" value="Chromosome 10"/>
</dbReference>